<evidence type="ECO:0000313" key="1">
    <source>
        <dbReference type="EMBL" id="KAF5331997.1"/>
    </source>
</evidence>
<dbReference type="EMBL" id="JAACJK010000112">
    <property type="protein sequence ID" value="KAF5331997.1"/>
    <property type="molecule type" value="Genomic_DNA"/>
</dbReference>
<accession>A0A8H5BYN7</accession>
<reference evidence="1 2" key="1">
    <citation type="journal article" date="2020" name="ISME J.">
        <title>Uncovering the hidden diversity of litter-decomposition mechanisms in mushroom-forming fungi.</title>
        <authorList>
            <person name="Floudas D."/>
            <person name="Bentzer J."/>
            <person name="Ahren D."/>
            <person name="Johansson T."/>
            <person name="Persson P."/>
            <person name="Tunlid A."/>
        </authorList>
    </citation>
    <scope>NUCLEOTIDE SEQUENCE [LARGE SCALE GENOMIC DNA]</scope>
    <source>
        <strain evidence="1 2">CBS 175.51</strain>
    </source>
</reference>
<evidence type="ECO:0000313" key="2">
    <source>
        <dbReference type="Proteomes" id="UP000541558"/>
    </source>
</evidence>
<keyword evidence="2" id="KW-1185">Reference proteome</keyword>
<proteinExistence type="predicted"/>
<dbReference type="AlphaFoldDB" id="A0A8H5BYN7"/>
<protein>
    <submittedName>
        <fullName evidence="1">Uncharacterized protein</fullName>
    </submittedName>
</protein>
<dbReference type="Proteomes" id="UP000541558">
    <property type="component" value="Unassembled WGS sequence"/>
</dbReference>
<organism evidence="1 2">
    <name type="scientific">Ephemerocybe angulata</name>
    <dbReference type="NCBI Taxonomy" id="980116"/>
    <lineage>
        <taxon>Eukaryota</taxon>
        <taxon>Fungi</taxon>
        <taxon>Dikarya</taxon>
        <taxon>Basidiomycota</taxon>
        <taxon>Agaricomycotina</taxon>
        <taxon>Agaricomycetes</taxon>
        <taxon>Agaricomycetidae</taxon>
        <taxon>Agaricales</taxon>
        <taxon>Agaricineae</taxon>
        <taxon>Psathyrellaceae</taxon>
        <taxon>Ephemerocybe</taxon>
    </lineage>
</organism>
<comment type="caution">
    <text evidence="1">The sequence shown here is derived from an EMBL/GenBank/DDBJ whole genome shotgun (WGS) entry which is preliminary data.</text>
</comment>
<sequence>MNRTPGTSVPPISSHSMVELRFSGKPHPSADVLRATLQLAAANERRIAIRLVLVSRAVKEWIDPILYHTVTLSRATSTLAFWRTIAFSQKLPSFFAEHVKVMCISEEAHTAYLTQILLTCSGVTSLTFWTIPASSWQNNLVAGDFNSDLTSSHPGPRLWLSQPQPGAGYNQVQHDSFPDDCFDAVRPKRLVACFRDPSSLAFTPDLSRLVFTFVTHLSILNSWEEWIFWDIGNHLPSLSYIALDLNVARNKPTAMGADSLGRGGSSDQLTVNLQLARTLKNVLHRCHHLRVCVLVLLFDSSPQSTLARISESILHLEHEDSNRFPFNNPPSVLDPRMVFLQSLSPFSVRQAHAWTEERMWREAERRAVGQEKLNTGPSLLAM</sequence>
<name>A0A8H5BYN7_9AGAR</name>
<gene>
    <name evidence="1" type="ORF">D9611_008981</name>
</gene>
<dbReference type="OrthoDB" id="2995911at2759"/>